<dbReference type="AlphaFoldDB" id="A0A9K3GHQ3"/>
<feature type="compositionally biased region" description="Basic and acidic residues" evidence="1">
    <location>
        <begin position="310"/>
        <end position="323"/>
    </location>
</feature>
<name>A0A9K3GHQ3_9EUKA</name>
<dbReference type="InterPro" id="IPR038765">
    <property type="entry name" value="Papain-like_cys_pep_sf"/>
</dbReference>
<keyword evidence="3" id="KW-1185">Reference proteome</keyword>
<feature type="region of interest" description="Disordered" evidence="1">
    <location>
        <begin position="507"/>
        <end position="527"/>
    </location>
</feature>
<comment type="caution">
    <text evidence="2">The sequence shown here is derived from an EMBL/GenBank/DDBJ whole genome shotgun (WGS) entry which is preliminary data.</text>
</comment>
<feature type="region of interest" description="Disordered" evidence="1">
    <location>
        <begin position="284"/>
        <end position="323"/>
    </location>
</feature>
<feature type="compositionally biased region" description="Basic and acidic residues" evidence="1">
    <location>
        <begin position="517"/>
        <end position="527"/>
    </location>
</feature>
<gene>
    <name evidence="2" type="ORF">KIPB_004801</name>
</gene>
<dbReference type="EMBL" id="BDIP01001063">
    <property type="protein sequence ID" value="GIQ83473.1"/>
    <property type="molecule type" value="Genomic_DNA"/>
</dbReference>
<organism evidence="2 3">
    <name type="scientific">Kipferlia bialata</name>
    <dbReference type="NCBI Taxonomy" id="797122"/>
    <lineage>
        <taxon>Eukaryota</taxon>
        <taxon>Metamonada</taxon>
        <taxon>Carpediemonas-like organisms</taxon>
        <taxon>Kipferlia</taxon>
    </lineage>
</organism>
<evidence type="ECO:0000313" key="3">
    <source>
        <dbReference type="Proteomes" id="UP000265618"/>
    </source>
</evidence>
<sequence length="598" mass="65129">MGLFSCCTKGDTGRAPLAHDTETGDMLPLEVEGQGEGQTQTWDEGGEIQTWDEGGQTSAWDEGVTPLPMSPRTPDMGAYSTAPQIPPHPVLARGIPSVPFPPTFDSICGSDFSVPPLPLTLLSHIGAQWQSFPFPSLPPSSPGEMETLRCRSPYLAGILSLDPSALRSLLCSDIKGVEGESVCSDIKGVEGERVFLLHDRGQRVPVSVDTMLPVDSDRMPFLFRGVEGEGETDYFLPFLLKALAVHYGSYAAVYHAPVETLLYTLYGCVSLSLSLLPGITRQTAVPGGREVPSSPESLSHSPSHPTSFQDSRRGKGHRERERVLGQLDTQGLVRVLREHTTGKATRSLEGEEEREMDTLPTRKGCLLYTEAEIHIRAGECLTECPAYMAHGVTLQAAYMEHGVTLQAGTVVPVRAVRTVVPVRAVRAVYDEQAVEGTEGDDDHLLFDLEVPYGLVSVSPPLCHRLFGACFTLEYLSPSLSASAPYGVSMETCIAPLVSKRREREKEGIVSRGSLSGEGEREREREGRSVEVATVMMAQPGQLAVSLFSDPTQTPCLSRLRLRGSHFVHSLSEDRKYVRSPDLHLSLDVPDPYVSVYSI</sequence>
<feature type="compositionally biased region" description="Low complexity" evidence="1">
    <location>
        <begin position="292"/>
        <end position="307"/>
    </location>
</feature>
<dbReference type="SUPFAM" id="SSF54001">
    <property type="entry name" value="Cysteine proteinases"/>
    <property type="match status" value="1"/>
</dbReference>
<proteinExistence type="predicted"/>
<dbReference type="Proteomes" id="UP000265618">
    <property type="component" value="Unassembled WGS sequence"/>
</dbReference>
<evidence type="ECO:0000256" key="1">
    <source>
        <dbReference type="SAM" id="MobiDB-lite"/>
    </source>
</evidence>
<accession>A0A9K3GHQ3</accession>
<reference evidence="2 3" key="1">
    <citation type="journal article" date="2018" name="PLoS ONE">
        <title>The draft genome of Kipferlia bialata reveals reductive genome evolution in fornicate parasites.</title>
        <authorList>
            <person name="Tanifuji G."/>
            <person name="Takabayashi S."/>
            <person name="Kume K."/>
            <person name="Takagi M."/>
            <person name="Nakayama T."/>
            <person name="Kamikawa R."/>
            <person name="Inagaki Y."/>
            <person name="Hashimoto T."/>
        </authorList>
    </citation>
    <scope>NUCLEOTIDE SEQUENCE [LARGE SCALE GENOMIC DNA]</scope>
    <source>
        <strain evidence="2">NY0173</strain>
    </source>
</reference>
<protein>
    <submittedName>
        <fullName evidence="2">Uncharacterized protein</fullName>
    </submittedName>
</protein>
<evidence type="ECO:0000313" key="2">
    <source>
        <dbReference type="EMBL" id="GIQ83473.1"/>
    </source>
</evidence>